<dbReference type="InterPro" id="IPR036291">
    <property type="entry name" value="NAD(P)-bd_dom_sf"/>
</dbReference>
<accession>S8G2H1</accession>
<dbReference type="Pfam" id="PF00106">
    <property type="entry name" value="adh_short"/>
    <property type="match status" value="1"/>
</dbReference>
<keyword evidence="3" id="KW-1185">Reference proteome</keyword>
<dbReference type="GO" id="GO:0016616">
    <property type="term" value="F:oxidoreductase activity, acting on the CH-OH group of donors, NAD or NADP as acceptor"/>
    <property type="evidence" value="ECO:0007669"/>
    <property type="project" value="TreeGrafter"/>
</dbReference>
<dbReference type="InterPro" id="IPR020904">
    <property type="entry name" value="Sc_DH/Rdtase_CS"/>
</dbReference>
<dbReference type="Proteomes" id="UP000015241">
    <property type="component" value="Unassembled WGS sequence"/>
</dbReference>
<dbReference type="PROSITE" id="PS00061">
    <property type="entry name" value="ADH_SHORT"/>
    <property type="match status" value="1"/>
</dbReference>
<organism evidence="2 3">
    <name type="scientific">Fomitopsis schrenkii</name>
    <name type="common">Brown rot fungus</name>
    <dbReference type="NCBI Taxonomy" id="2126942"/>
    <lineage>
        <taxon>Eukaryota</taxon>
        <taxon>Fungi</taxon>
        <taxon>Dikarya</taxon>
        <taxon>Basidiomycota</taxon>
        <taxon>Agaricomycotina</taxon>
        <taxon>Agaricomycetes</taxon>
        <taxon>Polyporales</taxon>
        <taxon>Fomitopsis</taxon>
    </lineage>
</organism>
<dbReference type="InParanoid" id="S8G2H1"/>
<dbReference type="eggNOG" id="KOG1611">
    <property type="taxonomic scope" value="Eukaryota"/>
</dbReference>
<keyword evidence="1" id="KW-0521">NADP</keyword>
<dbReference type="PANTHER" id="PTHR45458:SF3">
    <property type="entry name" value="CHAIN DEHYDROGENASE (ATSC), PUTATIVE-RELATED"/>
    <property type="match status" value="1"/>
</dbReference>
<sequence>MPSYLVTGASRGIGLGLVKELVTQIPANFVVAAVRNPDSSSIKELQGAYHNDRFAVVTIDYSDYASIEQAAEEAAKILPNGLDYLISNAAISLQENVPFEQIDLKAFEEELRVNTVAPIEVVRSFLPVVREGTAKKIVFVSSILASLDFAPNVATLSVTYAITKVGLNMLARKQGAALYEEGITVVALHPGWVETDMGLTIRDWWAKHDPDLKPITVQQSVEDVLKVITQAKPQAKIPLYNHTGEELSW</sequence>
<dbReference type="InterPro" id="IPR052184">
    <property type="entry name" value="SDR_enzymes"/>
</dbReference>
<dbReference type="HOGENOM" id="CLU_010194_9_1_1"/>
<evidence type="ECO:0000256" key="1">
    <source>
        <dbReference type="ARBA" id="ARBA00022857"/>
    </source>
</evidence>
<dbReference type="SUPFAM" id="SSF51735">
    <property type="entry name" value="NAD(P)-binding Rossmann-fold domains"/>
    <property type="match status" value="1"/>
</dbReference>
<dbReference type="PRINTS" id="PR00081">
    <property type="entry name" value="GDHRDH"/>
</dbReference>
<dbReference type="PANTHER" id="PTHR45458">
    <property type="entry name" value="SHORT-CHAIN DEHYDROGENASE/REDUCTASE SDR"/>
    <property type="match status" value="1"/>
</dbReference>
<dbReference type="Gene3D" id="3.40.50.720">
    <property type="entry name" value="NAD(P)-binding Rossmann-like Domain"/>
    <property type="match status" value="1"/>
</dbReference>
<evidence type="ECO:0000313" key="2">
    <source>
        <dbReference type="EMBL" id="EPT04505.1"/>
    </source>
</evidence>
<dbReference type="FunCoup" id="S8G2H1">
    <property type="interactions" value="128"/>
</dbReference>
<dbReference type="InterPro" id="IPR002347">
    <property type="entry name" value="SDR_fam"/>
</dbReference>
<evidence type="ECO:0000313" key="3">
    <source>
        <dbReference type="Proteomes" id="UP000015241"/>
    </source>
</evidence>
<proteinExistence type="predicted"/>
<gene>
    <name evidence="2" type="ORF">FOMPIDRAFT_131839</name>
</gene>
<protein>
    <submittedName>
        <fullName evidence="2">NAD-binding protein</fullName>
    </submittedName>
</protein>
<dbReference type="AlphaFoldDB" id="S8G2H1"/>
<dbReference type="CDD" id="cd05325">
    <property type="entry name" value="carb_red_sniffer_like_SDR_c"/>
    <property type="match status" value="1"/>
</dbReference>
<reference evidence="2 3" key="1">
    <citation type="journal article" date="2012" name="Science">
        <title>The Paleozoic origin of enzymatic lignin decomposition reconstructed from 31 fungal genomes.</title>
        <authorList>
            <person name="Floudas D."/>
            <person name="Binder M."/>
            <person name="Riley R."/>
            <person name="Barry K."/>
            <person name="Blanchette R.A."/>
            <person name="Henrissat B."/>
            <person name="Martinez A.T."/>
            <person name="Otillar R."/>
            <person name="Spatafora J.W."/>
            <person name="Yadav J.S."/>
            <person name="Aerts A."/>
            <person name="Benoit I."/>
            <person name="Boyd A."/>
            <person name="Carlson A."/>
            <person name="Copeland A."/>
            <person name="Coutinho P.M."/>
            <person name="de Vries R.P."/>
            <person name="Ferreira P."/>
            <person name="Findley K."/>
            <person name="Foster B."/>
            <person name="Gaskell J."/>
            <person name="Glotzer D."/>
            <person name="Gorecki P."/>
            <person name="Heitman J."/>
            <person name="Hesse C."/>
            <person name="Hori C."/>
            <person name="Igarashi K."/>
            <person name="Jurgens J.A."/>
            <person name="Kallen N."/>
            <person name="Kersten P."/>
            <person name="Kohler A."/>
            <person name="Kuees U."/>
            <person name="Kumar T.K.A."/>
            <person name="Kuo A."/>
            <person name="LaButti K."/>
            <person name="Larrondo L.F."/>
            <person name="Lindquist E."/>
            <person name="Ling A."/>
            <person name="Lombard V."/>
            <person name="Lucas S."/>
            <person name="Lundell T."/>
            <person name="Martin R."/>
            <person name="McLaughlin D.J."/>
            <person name="Morgenstern I."/>
            <person name="Morin E."/>
            <person name="Murat C."/>
            <person name="Nagy L.G."/>
            <person name="Nolan M."/>
            <person name="Ohm R.A."/>
            <person name="Patyshakuliyeva A."/>
            <person name="Rokas A."/>
            <person name="Ruiz-Duenas F.J."/>
            <person name="Sabat G."/>
            <person name="Salamov A."/>
            <person name="Samejima M."/>
            <person name="Schmutz J."/>
            <person name="Slot J.C."/>
            <person name="St John F."/>
            <person name="Stenlid J."/>
            <person name="Sun H."/>
            <person name="Sun S."/>
            <person name="Syed K."/>
            <person name="Tsang A."/>
            <person name="Wiebenga A."/>
            <person name="Young D."/>
            <person name="Pisabarro A."/>
            <person name="Eastwood D.C."/>
            <person name="Martin F."/>
            <person name="Cullen D."/>
            <person name="Grigoriev I.V."/>
            <person name="Hibbett D.S."/>
        </authorList>
    </citation>
    <scope>NUCLEOTIDE SEQUENCE</scope>
    <source>
        <strain evidence="3">FP-58527</strain>
    </source>
</reference>
<dbReference type="EMBL" id="KE504126">
    <property type="protein sequence ID" value="EPT04505.1"/>
    <property type="molecule type" value="Genomic_DNA"/>
</dbReference>
<name>S8G2H1_FOMSC</name>
<dbReference type="OrthoDB" id="9876299at2759"/>